<dbReference type="PANTHER" id="PTHR11199:SF2">
    <property type="entry name" value="COHESIN SUBUNIT SA"/>
    <property type="match status" value="1"/>
</dbReference>
<evidence type="ECO:0000259" key="4">
    <source>
        <dbReference type="PROSITE" id="PS51425"/>
    </source>
</evidence>
<name>A0A9J7YYX3_CYPCA</name>
<dbReference type="GeneTree" id="ENSGT00950000182972"/>
<dbReference type="GO" id="GO:0000775">
    <property type="term" value="C:chromosome, centromeric region"/>
    <property type="evidence" value="ECO:0007669"/>
    <property type="project" value="UniProtKB-SubCell"/>
</dbReference>
<dbReference type="InterPro" id="IPR016024">
    <property type="entry name" value="ARM-type_fold"/>
</dbReference>
<comment type="subunit">
    <text evidence="2">Part of the cohesin complex which is composed of a heterodimer between a SMC1 protein (SMC1A or SMC1B) and SMC3, which are attached via their hinge domain, and RAD21 which link them at their heads, and one STAG protein.</text>
</comment>
<dbReference type="Ensembl" id="ENSCCRT00000157173.1">
    <property type="protein sequence ID" value="ENSCCRP00000123788.1"/>
    <property type="gene ID" value="ENSCCRG00000011673.2"/>
</dbReference>
<comment type="similarity">
    <text evidence="1 2">Belongs to the SCC3 family.</text>
</comment>
<feature type="compositionally biased region" description="Basic and acidic residues" evidence="3">
    <location>
        <begin position="30"/>
        <end position="39"/>
    </location>
</feature>
<dbReference type="PANTHER" id="PTHR11199">
    <property type="entry name" value="STROMAL ANTIGEN"/>
    <property type="match status" value="1"/>
</dbReference>
<keyword evidence="2" id="KW-0159">Chromosome partition</keyword>
<keyword evidence="2" id="KW-0132">Cell division</keyword>
<dbReference type="Pfam" id="PF08514">
    <property type="entry name" value="STAG"/>
    <property type="match status" value="1"/>
</dbReference>
<dbReference type="GO" id="GO:0007062">
    <property type="term" value="P:sister chromatid cohesion"/>
    <property type="evidence" value="ECO:0007669"/>
    <property type="project" value="UniProtKB-UniRule"/>
</dbReference>
<comment type="function">
    <text evidence="2">Component of cohesin complex, a complex required for the cohesion of sister chromatids after DNA replication. The cohesin complex apparently forms a large proteinaceous ring within which sister chromatids can be trapped. At anaphase, the complex is cleaved and dissociates from chromatin, allowing sister chromatids to segregate.</text>
</comment>
<evidence type="ECO:0000256" key="1">
    <source>
        <dbReference type="ARBA" id="ARBA00005486"/>
    </source>
</evidence>
<keyword evidence="2" id="KW-0131">Cell cycle</keyword>
<dbReference type="InterPro" id="IPR013721">
    <property type="entry name" value="STAG"/>
</dbReference>
<sequence>MIAEPTLLSRSVQKENSVVDVSSCASVHHVSSERNENRQKTVRGKRKARECSENAKRKHSKSSNGSLGRAENEQLKNGDVEAVTLFEVVSMGRNAMQAVVDDWIDAYTGDRDSALLDLISFFIQCSGCKGMVTAEMFQSKKGTDVMSKMVEDLDEDTGLQYKKFLAFPWILTVTWPLDMDSGEYPLIMSGLYWKRFRSHFCEFVSVLVAQCQNCVIFDGYLLNTLISLLTELSDSRVRAFRHTCTLAAVKLLSALVNVALNLSVSVDNSQRLYEVELAKMASKRASPRLDRIQRKISELQDRKCEIENMMDAIFKGVFLKRYRDVIPEIRAICMEELTVWMKLYSSVFLNDSYLKYVGWMMHDKQPDVRLKCVLGLQALYQDQSSSKMDLFTIRFKERMISMTLDKDHEVAIQAMRLLMVISQSCEDVLSPDDHKNVFQFVYCSHRPLATTAGEFLYNRLLSNHELSKPRDGASDQERHRELVLARVRALIHFHTENELHQHVLYLVDSLWDSAGALLKDWTGLTSLLLPHTSCQEQALSSAEEAFVIELILASVRQAAEGPPLSGRGAGKKVINTKEKKLQIDDCTKLTEHFIKVLPELLSKYSEDAEKLASLLKIPQYFQTDTCDHENSQDGCFTANEDSTLEFLSTLKKLNAFNVAQDLSKWSLYELGTRLLDVEIKHSGLPMEVTIEALRCMCSCILWKLNTFGEGLTSRESALQQRSQLRAFCEKCHRCLSHAEQLVREQAFMCLSDVLIAHNYQLQMWDSSAGTPLLYTPDPKLQKALLSFVVEHVFTSPEQDTHSSKVSESECGDGRLEDLHRRRNLLAAYCKLIVHSVLEMSMATELFKQYVKFYNDFGDIIKETLNRTRQMDKMESARTLVQCLQQLYLRLKQEQDRGNTCSSRVQTYSSIKELARRFSLTFGWDQIKSRESLAMIHRDGIEFVFKGFVQQSEKHSPPYISYLTILSEFSSKLLKPDKKTIYSYLQKFAGEQVINNREESWMPLIYYRASLMGTAEGEDAISFISSDTNKQPSLSNRSRSPSVRQVNSEGMNSQQITSEVQVFNNAIYKRVGDKYHGQELFQHQDFRLTLIF</sequence>
<dbReference type="InterPro" id="IPR020839">
    <property type="entry name" value="SCD"/>
</dbReference>
<dbReference type="InterPro" id="IPR039662">
    <property type="entry name" value="Cohesin_Scc3/SA"/>
</dbReference>
<comment type="subcellular location">
    <subcellularLocation>
        <location evidence="2">Nucleus</location>
    </subcellularLocation>
    <subcellularLocation>
        <location evidence="2">Chromosome</location>
    </subcellularLocation>
    <subcellularLocation>
        <location evidence="2">Chromosome</location>
        <location evidence="2">Centromere</location>
    </subcellularLocation>
</comment>
<keyword evidence="2" id="KW-0539">Nucleus</keyword>
<dbReference type="Proteomes" id="UP001108240">
    <property type="component" value="Unplaced"/>
</dbReference>
<dbReference type="GO" id="GO:0007059">
    <property type="term" value="P:chromosome segregation"/>
    <property type="evidence" value="ECO:0007669"/>
    <property type="project" value="UniProtKB-KW"/>
</dbReference>
<protein>
    <recommendedName>
        <fullName evidence="2">Cohesin subunit SA</fullName>
    </recommendedName>
    <alternativeName>
        <fullName evidence="2">SCC3 homolog</fullName>
    </alternativeName>
    <alternativeName>
        <fullName evidence="2">Stromal antigen</fullName>
    </alternativeName>
</protein>
<dbReference type="GO" id="GO:0003682">
    <property type="term" value="F:chromatin binding"/>
    <property type="evidence" value="ECO:0007669"/>
    <property type="project" value="TreeGrafter"/>
</dbReference>
<dbReference type="GO" id="GO:0051301">
    <property type="term" value="P:cell division"/>
    <property type="evidence" value="ECO:0007669"/>
    <property type="project" value="UniProtKB-UniRule"/>
</dbReference>
<reference evidence="5" key="1">
    <citation type="submission" date="2025-08" db="UniProtKB">
        <authorList>
            <consortium name="Ensembl"/>
        </authorList>
    </citation>
    <scope>IDENTIFICATION</scope>
</reference>
<evidence type="ECO:0000313" key="6">
    <source>
        <dbReference type="Proteomes" id="UP001108240"/>
    </source>
</evidence>
<evidence type="ECO:0000313" key="5">
    <source>
        <dbReference type="Ensembl" id="ENSCCRP00000123788.1"/>
    </source>
</evidence>
<dbReference type="AlphaFoldDB" id="A0A9J7YYX3"/>
<dbReference type="GO" id="GO:0008278">
    <property type="term" value="C:cohesin complex"/>
    <property type="evidence" value="ECO:0007669"/>
    <property type="project" value="UniProtKB-UniRule"/>
</dbReference>
<dbReference type="Pfam" id="PF24571">
    <property type="entry name" value="HEAT_SCC3-SA"/>
    <property type="match status" value="2"/>
</dbReference>
<feature type="region of interest" description="Disordered" evidence="3">
    <location>
        <begin position="29"/>
        <end position="73"/>
    </location>
</feature>
<evidence type="ECO:0000256" key="3">
    <source>
        <dbReference type="SAM" id="MobiDB-lite"/>
    </source>
</evidence>
<dbReference type="SUPFAM" id="SSF48371">
    <property type="entry name" value="ARM repeat"/>
    <property type="match status" value="1"/>
</dbReference>
<dbReference type="GO" id="GO:0005634">
    <property type="term" value="C:nucleus"/>
    <property type="evidence" value="ECO:0007669"/>
    <property type="project" value="UniProtKB-SubCell"/>
</dbReference>
<proteinExistence type="inferred from homology"/>
<dbReference type="Pfam" id="PF21581">
    <property type="entry name" value="SCD"/>
    <property type="match status" value="1"/>
</dbReference>
<accession>A0A9J7YYX3</accession>
<dbReference type="InterPro" id="IPR056396">
    <property type="entry name" value="HEAT_SCC3-SA"/>
</dbReference>
<keyword evidence="2" id="KW-0158">Chromosome</keyword>
<organism evidence="5 6">
    <name type="scientific">Cyprinus carpio carpio</name>
    <dbReference type="NCBI Taxonomy" id="630221"/>
    <lineage>
        <taxon>Eukaryota</taxon>
        <taxon>Metazoa</taxon>
        <taxon>Chordata</taxon>
        <taxon>Craniata</taxon>
        <taxon>Vertebrata</taxon>
        <taxon>Euteleostomi</taxon>
        <taxon>Actinopterygii</taxon>
        <taxon>Neopterygii</taxon>
        <taxon>Teleostei</taxon>
        <taxon>Ostariophysi</taxon>
        <taxon>Cypriniformes</taxon>
        <taxon>Cyprinidae</taxon>
        <taxon>Cyprininae</taxon>
        <taxon>Cyprinus</taxon>
    </lineage>
</organism>
<feature type="domain" description="SCD" evidence="4">
    <location>
        <begin position="318"/>
        <end position="402"/>
    </location>
</feature>
<feature type="region of interest" description="Disordered" evidence="3">
    <location>
        <begin position="1025"/>
        <end position="1052"/>
    </location>
</feature>
<dbReference type="PROSITE" id="PS51425">
    <property type="entry name" value="SCD"/>
    <property type="match status" value="1"/>
</dbReference>
<keyword evidence="6" id="KW-1185">Reference proteome</keyword>
<dbReference type="GO" id="GO:0000785">
    <property type="term" value="C:chromatin"/>
    <property type="evidence" value="ECO:0007669"/>
    <property type="project" value="UniProtKB-UniRule"/>
</dbReference>
<evidence type="ECO:0000256" key="2">
    <source>
        <dbReference type="RuleBase" id="RU369063"/>
    </source>
</evidence>
<reference evidence="5" key="2">
    <citation type="submission" date="2025-09" db="UniProtKB">
        <authorList>
            <consortium name="Ensembl"/>
        </authorList>
    </citation>
    <scope>IDENTIFICATION</scope>
</reference>